<evidence type="ECO:0000313" key="1">
    <source>
        <dbReference type="EMBL" id="JAH65092.1"/>
    </source>
</evidence>
<name>A0A0E9UH32_ANGAN</name>
<proteinExistence type="predicted"/>
<sequence>MLYWLFSCLNLVSQLVIQKTNKQTKTRKDPADTSSLTPRKFFSESERRAREINTFITHNNRHLIKKEHCQ</sequence>
<reference evidence="1" key="2">
    <citation type="journal article" date="2015" name="Fish Shellfish Immunol.">
        <title>Early steps in the European eel (Anguilla anguilla)-Vibrio vulnificus interaction in the gills: Role of the RtxA13 toxin.</title>
        <authorList>
            <person name="Callol A."/>
            <person name="Pajuelo D."/>
            <person name="Ebbesson L."/>
            <person name="Teles M."/>
            <person name="MacKenzie S."/>
            <person name="Amaro C."/>
        </authorList>
    </citation>
    <scope>NUCLEOTIDE SEQUENCE</scope>
</reference>
<accession>A0A0E9UH32</accession>
<reference evidence="1" key="1">
    <citation type="submission" date="2014-11" db="EMBL/GenBank/DDBJ databases">
        <authorList>
            <person name="Amaro Gonzalez C."/>
        </authorList>
    </citation>
    <scope>NUCLEOTIDE SEQUENCE</scope>
</reference>
<dbReference type="EMBL" id="GBXM01043485">
    <property type="protein sequence ID" value="JAH65092.1"/>
    <property type="molecule type" value="Transcribed_RNA"/>
</dbReference>
<dbReference type="AlphaFoldDB" id="A0A0E9UH32"/>
<protein>
    <submittedName>
        <fullName evidence="1">Uncharacterized protein</fullName>
    </submittedName>
</protein>
<organism evidence="1">
    <name type="scientific">Anguilla anguilla</name>
    <name type="common">European freshwater eel</name>
    <name type="synonym">Muraena anguilla</name>
    <dbReference type="NCBI Taxonomy" id="7936"/>
    <lineage>
        <taxon>Eukaryota</taxon>
        <taxon>Metazoa</taxon>
        <taxon>Chordata</taxon>
        <taxon>Craniata</taxon>
        <taxon>Vertebrata</taxon>
        <taxon>Euteleostomi</taxon>
        <taxon>Actinopterygii</taxon>
        <taxon>Neopterygii</taxon>
        <taxon>Teleostei</taxon>
        <taxon>Anguilliformes</taxon>
        <taxon>Anguillidae</taxon>
        <taxon>Anguilla</taxon>
    </lineage>
</organism>